<dbReference type="SMART" id="SM00797">
    <property type="entry name" value="AHS2"/>
    <property type="match status" value="1"/>
</dbReference>
<feature type="domain" description="Carboxyltransferase" evidence="4">
    <location>
        <begin position="26"/>
        <end position="285"/>
    </location>
</feature>
<dbReference type="InterPro" id="IPR029000">
    <property type="entry name" value="Cyclophilin-like_dom_sf"/>
</dbReference>
<dbReference type="GO" id="GO:0005524">
    <property type="term" value="F:ATP binding"/>
    <property type="evidence" value="ECO:0007669"/>
    <property type="project" value="UniProtKB-KW"/>
</dbReference>
<evidence type="ECO:0000256" key="1">
    <source>
        <dbReference type="ARBA" id="ARBA00022741"/>
    </source>
</evidence>
<dbReference type="Pfam" id="PF02626">
    <property type="entry name" value="CT_A_B"/>
    <property type="match status" value="1"/>
</dbReference>
<evidence type="ECO:0000256" key="3">
    <source>
        <dbReference type="ARBA" id="ARBA00022840"/>
    </source>
</evidence>
<organism evidence="5 6">
    <name type="scientific">Dokdonia donghaensis DSW-1</name>
    <dbReference type="NCBI Taxonomy" id="1300343"/>
    <lineage>
        <taxon>Bacteria</taxon>
        <taxon>Pseudomonadati</taxon>
        <taxon>Bacteroidota</taxon>
        <taxon>Flavobacteriia</taxon>
        <taxon>Flavobacteriales</taxon>
        <taxon>Flavobacteriaceae</taxon>
        <taxon>Dokdonia</taxon>
    </lineage>
</organism>
<accession>A0A0A2GS80</accession>
<keyword evidence="3" id="KW-0067">ATP-binding</keyword>
<dbReference type="Proteomes" id="UP000030140">
    <property type="component" value="Unassembled WGS sequence"/>
</dbReference>
<protein>
    <recommendedName>
        <fullName evidence="4">Carboxyltransferase domain-containing protein</fullName>
    </recommendedName>
</protein>
<evidence type="ECO:0000259" key="4">
    <source>
        <dbReference type="SMART" id="SM00797"/>
    </source>
</evidence>
<dbReference type="GO" id="GO:0016787">
    <property type="term" value="F:hydrolase activity"/>
    <property type="evidence" value="ECO:0007669"/>
    <property type="project" value="UniProtKB-KW"/>
</dbReference>
<keyword evidence="2" id="KW-0378">Hydrolase</keyword>
<evidence type="ECO:0000313" key="5">
    <source>
        <dbReference type="EMBL" id="KGO06154.1"/>
    </source>
</evidence>
<evidence type="ECO:0000256" key="2">
    <source>
        <dbReference type="ARBA" id="ARBA00022801"/>
    </source>
</evidence>
<dbReference type="PANTHER" id="PTHR43309">
    <property type="entry name" value="5-OXOPROLINASE SUBUNIT C"/>
    <property type="match status" value="1"/>
</dbReference>
<proteinExistence type="predicted"/>
<dbReference type="EMBL" id="JSAQ01000001">
    <property type="protein sequence ID" value="KGO06154.1"/>
    <property type="molecule type" value="Genomic_DNA"/>
</dbReference>
<reference evidence="5 6" key="1">
    <citation type="submission" date="2014-10" db="EMBL/GenBank/DDBJ databases">
        <title>Draft genome sequence of the proteorhodopsin-containing marine bacterium Dokdonia donghaensis.</title>
        <authorList>
            <person name="Gomez-Consarnau L."/>
            <person name="Gonzalez J.M."/>
            <person name="Riedel T."/>
            <person name="Jaenicke S."/>
            <person name="Wagner-Doebler I."/>
            <person name="Fuhrman J.A."/>
        </authorList>
    </citation>
    <scope>NUCLEOTIDE SEQUENCE [LARGE SCALE GENOMIC DNA]</scope>
    <source>
        <strain evidence="5 6">DSW-1</strain>
    </source>
</reference>
<gene>
    <name evidence="5" type="ORF">NV36_04420</name>
</gene>
<dbReference type="InterPro" id="IPR052708">
    <property type="entry name" value="PxpC"/>
</dbReference>
<dbReference type="OrthoDB" id="9782422at2"/>
<dbReference type="Gene3D" id="2.40.100.10">
    <property type="entry name" value="Cyclophilin-like"/>
    <property type="match status" value="1"/>
</dbReference>
<dbReference type="PANTHER" id="PTHR43309:SF5">
    <property type="entry name" value="5-OXOPROLINASE SUBUNIT C"/>
    <property type="match status" value="1"/>
</dbReference>
<name>A0A0A2GS80_9FLAO</name>
<dbReference type="PATRIC" id="fig|1300343.5.peg.2700"/>
<sequence length="285" mass="31228">MNARVEIINKGFFTTVQDGGRTGYAAMGVPESGAMDRHSFFQANALLNNTKDAAMLECTLVGPTIKYYQDTYFVITGAHVKATLDGQPVKIGVPTLARASQTLITSKISQGTRCYIAFGGGIESAITLNSKSWYTPITPNNHIRNGDTFSLGISTYDISKGAHIKYKYAYASAGRVHTIKAYKGPEYTLLDYKQQQLLQQLFTVSKLWNRMAIQLQEPVYNKLEGIMTSPVIPGTVQLTLSGKLIVLMRDCQTTGGYPRILQIAQPSIDTLAQLQQGDTVLLSVT</sequence>
<dbReference type="KEGG" id="ddo:I597_2657"/>
<dbReference type="AlphaFoldDB" id="A0A0A2GS80"/>
<dbReference type="RefSeq" id="WP_035325171.1">
    <property type="nucleotide sequence ID" value="NZ_CP015125.1"/>
</dbReference>
<dbReference type="InterPro" id="IPR003778">
    <property type="entry name" value="CT_A_B"/>
</dbReference>
<comment type="caution">
    <text evidence="5">The sequence shown here is derived from an EMBL/GenBank/DDBJ whole genome shotgun (WGS) entry which is preliminary data.</text>
</comment>
<keyword evidence="1" id="KW-0547">Nucleotide-binding</keyword>
<evidence type="ECO:0000313" key="6">
    <source>
        <dbReference type="Proteomes" id="UP000030140"/>
    </source>
</evidence>
<keyword evidence="6" id="KW-1185">Reference proteome</keyword>